<dbReference type="GO" id="GO:0005886">
    <property type="term" value="C:plasma membrane"/>
    <property type="evidence" value="ECO:0007669"/>
    <property type="project" value="UniProtKB-SubCell"/>
</dbReference>
<dbReference type="SUPFAM" id="SSF51306">
    <property type="entry name" value="LexA/Signal peptidase"/>
    <property type="match status" value="1"/>
</dbReference>
<dbReference type="InterPro" id="IPR019533">
    <property type="entry name" value="Peptidase_S26"/>
</dbReference>
<evidence type="ECO:0000313" key="16">
    <source>
        <dbReference type="EMBL" id="QJR82097.1"/>
    </source>
</evidence>
<evidence type="ECO:0000256" key="3">
    <source>
        <dbReference type="ARBA" id="ARBA00009370"/>
    </source>
</evidence>
<dbReference type="PANTHER" id="PTHR43390">
    <property type="entry name" value="SIGNAL PEPTIDASE I"/>
    <property type="match status" value="1"/>
</dbReference>
<dbReference type="NCBIfam" id="TIGR02227">
    <property type="entry name" value="sigpep_I_bact"/>
    <property type="match status" value="1"/>
</dbReference>
<evidence type="ECO:0000256" key="6">
    <source>
        <dbReference type="ARBA" id="ARBA00022475"/>
    </source>
</evidence>
<dbReference type="Pfam" id="PF10502">
    <property type="entry name" value="Peptidase_S26"/>
    <property type="match status" value="1"/>
</dbReference>
<dbReference type="InterPro" id="IPR019758">
    <property type="entry name" value="Pept_S26A_signal_pept_1_CS"/>
</dbReference>
<dbReference type="GO" id="GO:0004252">
    <property type="term" value="F:serine-type endopeptidase activity"/>
    <property type="evidence" value="ECO:0007669"/>
    <property type="project" value="InterPro"/>
</dbReference>
<evidence type="ECO:0000256" key="5">
    <source>
        <dbReference type="ARBA" id="ARBA00019232"/>
    </source>
</evidence>
<dbReference type="InterPro" id="IPR036286">
    <property type="entry name" value="LexA/Signal_pep-like_sf"/>
</dbReference>
<evidence type="ECO:0000256" key="14">
    <source>
        <dbReference type="RuleBase" id="RU362042"/>
    </source>
</evidence>
<dbReference type="CDD" id="cd06530">
    <property type="entry name" value="S26_SPase_I"/>
    <property type="match status" value="1"/>
</dbReference>
<dbReference type="InterPro" id="IPR000223">
    <property type="entry name" value="Pept_S26A_signal_pept_1"/>
</dbReference>
<dbReference type="InterPro" id="IPR019756">
    <property type="entry name" value="Pept_S26A_signal_pept_1_Ser-AS"/>
</dbReference>
<feature type="active site" evidence="12">
    <location>
        <position position="88"/>
    </location>
</feature>
<evidence type="ECO:0000256" key="2">
    <source>
        <dbReference type="ARBA" id="ARBA00004651"/>
    </source>
</evidence>
<comment type="caution">
    <text evidence="14">Lacks conserved residue(s) required for the propagation of feature annotation.</text>
</comment>
<dbReference type="InterPro" id="IPR019766">
    <property type="entry name" value="Sign_pep_all-beta_subdom"/>
</dbReference>
<dbReference type="Gene3D" id="2.10.109.10">
    <property type="entry name" value="Umud Fragment, subunit A"/>
    <property type="match status" value="1"/>
</dbReference>
<dbReference type="PROSITE" id="PS00501">
    <property type="entry name" value="SPASE_I_1"/>
    <property type="match status" value="1"/>
</dbReference>
<evidence type="ECO:0000256" key="8">
    <source>
        <dbReference type="ARBA" id="ARBA00022692"/>
    </source>
</evidence>
<evidence type="ECO:0000256" key="13">
    <source>
        <dbReference type="RuleBase" id="RU003993"/>
    </source>
</evidence>
<dbReference type="Proteomes" id="UP000219285">
    <property type="component" value="Chromosome"/>
</dbReference>
<comment type="catalytic activity">
    <reaction evidence="1 13">
        <text>Cleavage of hydrophobic, N-terminal signal or leader sequences from secreted and periplasmic proteins.</text>
        <dbReference type="EC" id="3.4.21.89"/>
    </reaction>
</comment>
<keyword evidence="11 13" id="KW-0472">Membrane</keyword>
<dbReference type="EC" id="3.4.21.89" evidence="4 13"/>
<organism evidence="16 17">
    <name type="scientific">Alteromonas pelagimontana</name>
    <dbReference type="NCBI Taxonomy" id="1858656"/>
    <lineage>
        <taxon>Bacteria</taxon>
        <taxon>Pseudomonadati</taxon>
        <taxon>Pseudomonadota</taxon>
        <taxon>Gammaproteobacteria</taxon>
        <taxon>Alteromonadales</taxon>
        <taxon>Alteromonadaceae</taxon>
        <taxon>Alteromonas/Salinimonas group</taxon>
        <taxon>Alteromonas</taxon>
    </lineage>
</organism>
<evidence type="ECO:0000313" key="17">
    <source>
        <dbReference type="Proteomes" id="UP000219285"/>
    </source>
</evidence>
<keyword evidence="17" id="KW-1185">Reference proteome</keyword>
<protein>
    <recommendedName>
        <fullName evidence="5 13">Signal peptidase I</fullName>
        <ecNumber evidence="4 13">3.4.21.89</ecNumber>
    </recommendedName>
</protein>
<dbReference type="GO" id="GO:0009003">
    <property type="term" value="F:signal peptidase activity"/>
    <property type="evidence" value="ECO:0007669"/>
    <property type="project" value="UniProtKB-EC"/>
</dbReference>
<reference evidence="17" key="1">
    <citation type="submission" date="2014-12" db="EMBL/GenBank/DDBJ databases">
        <title>Complete genome sequence of a multi-drug resistant Klebsiella pneumoniae.</title>
        <authorList>
            <person name="Hua X."/>
            <person name="Chen Q."/>
            <person name="Li X."/>
            <person name="Feng Y."/>
            <person name="Ruan Z."/>
            <person name="Yu Y."/>
        </authorList>
    </citation>
    <scope>NUCLEOTIDE SEQUENCE [LARGE SCALE GENOMIC DNA]</scope>
    <source>
        <strain evidence="17">5.12</strain>
    </source>
</reference>
<evidence type="ECO:0000256" key="4">
    <source>
        <dbReference type="ARBA" id="ARBA00013208"/>
    </source>
</evidence>
<dbReference type="KEGG" id="apel:CA267_015735"/>
<dbReference type="PROSITE" id="PS00761">
    <property type="entry name" value="SPASE_I_3"/>
    <property type="match status" value="1"/>
</dbReference>
<dbReference type="InterPro" id="IPR019757">
    <property type="entry name" value="Pept_S26A_signal_pept_1_Lys-AS"/>
</dbReference>
<evidence type="ECO:0000259" key="15">
    <source>
        <dbReference type="Pfam" id="PF10502"/>
    </source>
</evidence>
<sequence length="304" mass="34498">MANYFSILLVILTIASGLIWLIDAIVFAPKRKRKAAQSDARATGTSAMGSEPEVPYLVDTAQQIFPVIAFVLILRSFLYEPFQIPSGSMMPTLLVGDFILVEKFAYGLRDPVFRNKFVETGEPERGDVVVFKYPEDPNIDYIKRVVGLPGDTVVYQNKQIFIKPYCANEQAKQCPALKPVPVEFKSRGDFVQDMAPLLRYTEQLGEASHDILRHPMRDIPASNYYTQPGTRSNEWLVPENHYFVMGDNRDNSRDSRFWGFVPEENLVGEAVAIWISFEFERGEDSLLPTWIPTGVRFSRVGSIE</sequence>
<evidence type="ECO:0000256" key="9">
    <source>
        <dbReference type="ARBA" id="ARBA00022801"/>
    </source>
</evidence>
<dbReference type="AlphaFoldDB" id="A0A6M4MGM5"/>
<dbReference type="PRINTS" id="PR00727">
    <property type="entry name" value="LEADERPTASE"/>
</dbReference>
<accession>A0A6M4MGM5</accession>
<comment type="subcellular location">
    <subcellularLocation>
        <location evidence="2">Cell membrane</location>
        <topology evidence="2">Multi-pass membrane protein</topology>
    </subcellularLocation>
    <subcellularLocation>
        <location evidence="14">Membrane</location>
        <topology evidence="14">Multi-pass membrane protein</topology>
    </subcellularLocation>
</comment>
<feature type="domain" description="Peptidase S26" evidence="15">
    <location>
        <begin position="59"/>
        <end position="274"/>
    </location>
</feature>
<dbReference type="PROSITE" id="PS00760">
    <property type="entry name" value="SPASE_I_2"/>
    <property type="match status" value="1"/>
</dbReference>
<proteinExistence type="inferred from homology"/>
<evidence type="ECO:0000256" key="1">
    <source>
        <dbReference type="ARBA" id="ARBA00000677"/>
    </source>
</evidence>
<reference evidence="16 17" key="2">
    <citation type="submission" date="2020-04" db="EMBL/GenBank/DDBJ databases">
        <title>Complete genome sequence of Alteromonas pelagimontana 5.12T.</title>
        <authorList>
            <person name="Sinha R.K."/>
            <person name="Krishnan K.P."/>
            <person name="Kurian J.P."/>
        </authorList>
    </citation>
    <scope>NUCLEOTIDE SEQUENCE [LARGE SCALE GENOMIC DNA]</scope>
    <source>
        <strain evidence="16 17">5.12</strain>
    </source>
</reference>
<keyword evidence="8 13" id="KW-0812">Transmembrane</keyword>
<keyword evidence="9 13" id="KW-0378">Hydrolase</keyword>
<feature type="active site" evidence="12">
    <location>
        <position position="143"/>
    </location>
</feature>
<evidence type="ECO:0000256" key="10">
    <source>
        <dbReference type="ARBA" id="ARBA00022989"/>
    </source>
</evidence>
<keyword evidence="7 13" id="KW-0645">Protease</keyword>
<gene>
    <name evidence="16" type="primary">lepB</name>
    <name evidence="16" type="ORF">CA267_015735</name>
</gene>
<dbReference type="RefSeq" id="WP_075610286.1">
    <property type="nucleotide sequence ID" value="NZ_CP052766.1"/>
</dbReference>
<keyword evidence="10 13" id="KW-1133">Transmembrane helix</keyword>
<dbReference type="GO" id="GO:0006465">
    <property type="term" value="P:signal peptide processing"/>
    <property type="evidence" value="ECO:0007669"/>
    <property type="project" value="InterPro"/>
</dbReference>
<name>A0A6M4MGM5_9ALTE</name>
<dbReference type="Gene3D" id="2.170.230.10">
    <property type="match status" value="1"/>
</dbReference>
<evidence type="ECO:0000256" key="7">
    <source>
        <dbReference type="ARBA" id="ARBA00022670"/>
    </source>
</evidence>
<keyword evidence="6" id="KW-1003">Cell membrane</keyword>
<feature type="transmembrane region" description="Helical" evidence="13">
    <location>
        <begin position="6"/>
        <end position="28"/>
    </location>
</feature>
<dbReference type="EMBL" id="CP052766">
    <property type="protein sequence ID" value="QJR82097.1"/>
    <property type="molecule type" value="Genomic_DNA"/>
</dbReference>
<dbReference type="PANTHER" id="PTHR43390:SF1">
    <property type="entry name" value="CHLOROPLAST PROCESSING PEPTIDASE"/>
    <property type="match status" value="1"/>
</dbReference>
<evidence type="ECO:0000256" key="11">
    <source>
        <dbReference type="ARBA" id="ARBA00023136"/>
    </source>
</evidence>
<evidence type="ECO:0000256" key="12">
    <source>
        <dbReference type="PIRSR" id="PIRSR600223-1"/>
    </source>
</evidence>
<comment type="similarity">
    <text evidence="3 14">Belongs to the peptidase S26 family.</text>
</comment>
<dbReference type="OrthoDB" id="9815782at2"/>